<gene>
    <name evidence="1" type="ORF">PACLA_8A071047</name>
</gene>
<sequence length="81" mass="9039">MVEFSLKSVALKWYFFSGTGSAALFSEYFNLFMEQLGFNPGQIGLTTLFGIPHLFIPLCLFFGEKFRARKIVAVFGTLAAS</sequence>
<feature type="non-terminal residue" evidence="1">
    <location>
        <position position="81"/>
    </location>
</feature>
<protein>
    <submittedName>
        <fullName evidence="1">Uncharacterized protein</fullName>
    </submittedName>
</protein>
<proteinExistence type="predicted"/>
<keyword evidence="2" id="KW-1185">Reference proteome</keyword>
<dbReference type="Proteomes" id="UP001152795">
    <property type="component" value="Unassembled WGS sequence"/>
</dbReference>
<name>A0A6S7JL73_PARCT</name>
<dbReference type="AlphaFoldDB" id="A0A6S7JL73"/>
<evidence type="ECO:0000313" key="1">
    <source>
        <dbReference type="EMBL" id="CAB4031601.1"/>
    </source>
</evidence>
<accession>A0A6S7JL73</accession>
<reference evidence="1" key="1">
    <citation type="submission" date="2020-04" db="EMBL/GenBank/DDBJ databases">
        <authorList>
            <person name="Alioto T."/>
            <person name="Alioto T."/>
            <person name="Gomez Garrido J."/>
        </authorList>
    </citation>
    <scope>NUCLEOTIDE SEQUENCE</scope>
    <source>
        <strain evidence="1">A484AB</strain>
    </source>
</reference>
<evidence type="ECO:0000313" key="2">
    <source>
        <dbReference type="Proteomes" id="UP001152795"/>
    </source>
</evidence>
<comment type="caution">
    <text evidence="1">The sequence shown here is derived from an EMBL/GenBank/DDBJ whole genome shotgun (WGS) entry which is preliminary data.</text>
</comment>
<organism evidence="1 2">
    <name type="scientific">Paramuricea clavata</name>
    <name type="common">Red gorgonian</name>
    <name type="synonym">Violescent sea-whip</name>
    <dbReference type="NCBI Taxonomy" id="317549"/>
    <lineage>
        <taxon>Eukaryota</taxon>
        <taxon>Metazoa</taxon>
        <taxon>Cnidaria</taxon>
        <taxon>Anthozoa</taxon>
        <taxon>Octocorallia</taxon>
        <taxon>Malacalcyonacea</taxon>
        <taxon>Plexauridae</taxon>
        <taxon>Paramuricea</taxon>
    </lineage>
</organism>
<dbReference type="EMBL" id="CACRXK020017766">
    <property type="protein sequence ID" value="CAB4031601.1"/>
    <property type="molecule type" value="Genomic_DNA"/>
</dbReference>